<dbReference type="EMBL" id="MKIP01000054">
    <property type="protein sequence ID" value="OLP58932.1"/>
    <property type="molecule type" value="Genomic_DNA"/>
</dbReference>
<evidence type="ECO:0000313" key="1">
    <source>
        <dbReference type="EMBL" id="OLP58932.1"/>
    </source>
</evidence>
<reference evidence="1 2" key="1">
    <citation type="submission" date="2016-09" db="EMBL/GenBank/DDBJ databases">
        <title>Rhizobium sp. nov., a novel species isolated from the rice rhizosphere.</title>
        <authorList>
            <person name="Zhao J."/>
            <person name="Zhang X."/>
        </authorList>
    </citation>
    <scope>NUCLEOTIDE SEQUENCE [LARGE SCALE GENOMIC DNA]</scope>
    <source>
        <strain evidence="1 2">1.7048</strain>
    </source>
</reference>
<keyword evidence="2" id="KW-1185">Reference proteome</keyword>
<comment type="caution">
    <text evidence="1">The sequence shown here is derived from an EMBL/GenBank/DDBJ whole genome shotgun (WGS) entry which is preliminary data.</text>
</comment>
<sequence>MELIERAAAILDAAGDWISALRLRGTGALIRDDQSSANHERLQSPLMLMRLALVSLEQVGEGVSAAACQLQSAIDSARGRTSAHGEEVNVEILNGLLRSPLR</sequence>
<proteinExistence type="predicted"/>
<accession>A0A1Q9AU82</accession>
<evidence type="ECO:0000313" key="2">
    <source>
        <dbReference type="Proteomes" id="UP000186364"/>
    </source>
</evidence>
<dbReference type="AlphaFoldDB" id="A0A1Q9AU82"/>
<protein>
    <submittedName>
        <fullName evidence="1">Uncharacterized protein</fullName>
    </submittedName>
</protein>
<gene>
    <name evidence="1" type="ORF">BJF93_23205</name>
</gene>
<organism evidence="1 2">
    <name type="scientific">Xaviernesmea oryzae</name>
    <dbReference type="NCBI Taxonomy" id="464029"/>
    <lineage>
        <taxon>Bacteria</taxon>
        <taxon>Pseudomonadati</taxon>
        <taxon>Pseudomonadota</taxon>
        <taxon>Alphaproteobacteria</taxon>
        <taxon>Hyphomicrobiales</taxon>
        <taxon>Rhizobiaceae</taxon>
        <taxon>Rhizobium/Agrobacterium group</taxon>
        <taxon>Xaviernesmea</taxon>
    </lineage>
</organism>
<name>A0A1Q9AU82_9HYPH</name>
<dbReference type="Proteomes" id="UP000186364">
    <property type="component" value="Unassembled WGS sequence"/>
</dbReference>